<protein>
    <submittedName>
        <fullName evidence="3">Coiled-coil domain-containing protein 16</fullName>
    </submittedName>
</protein>
<dbReference type="WBParaSite" id="PSU_v2.g20724.t1">
    <property type="protein sequence ID" value="PSU_v2.g20724.t1"/>
    <property type="gene ID" value="PSU_v2.g20724"/>
</dbReference>
<keyword evidence="1" id="KW-0175">Coiled coil</keyword>
<name>A0A914YMB9_9BILA</name>
<feature type="coiled-coil region" evidence="1">
    <location>
        <begin position="124"/>
        <end position="151"/>
    </location>
</feature>
<evidence type="ECO:0000313" key="2">
    <source>
        <dbReference type="Proteomes" id="UP000887577"/>
    </source>
</evidence>
<organism evidence="2 3">
    <name type="scientific">Panagrolaimus superbus</name>
    <dbReference type="NCBI Taxonomy" id="310955"/>
    <lineage>
        <taxon>Eukaryota</taxon>
        <taxon>Metazoa</taxon>
        <taxon>Ecdysozoa</taxon>
        <taxon>Nematoda</taxon>
        <taxon>Chromadorea</taxon>
        <taxon>Rhabditida</taxon>
        <taxon>Tylenchina</taxon>
        <taxon>Panagrolaimomorpha</taxon>
        <taxon>Panagrolaimoidea</taxon>
        <taxon>Panagrolaimidae</taxon>
        <taxon>Panagrolaimus</taxon>
    </lineage>
</organism>
<evidence type="ECO:0000256" key="1">
    <source>
        <dbReference type="SAM" id="Coils"/>
    </source>
</evidence>
<proteinExistence type="predicted"/>
<keyword evidence="2" id="KW-1185">Reference proteome</keyword>
<evidence type="ECO:0000313" key="3">
    <source>
        <dbReference type="WBParaSite" id="PSU_v2.g20724.t1"/>
    </source>
</evidence>
<sequence length="176" mass="19524">MSTKFCPACSTNVSLKLWTAHTTGRKHKQRVAELKVQAAKSTSKVASNGNGIISSGGDKRSLQVSLDDVGSSAKRSKLDNVEQGSKTLKQIPATSTSNEYAFIPEGFFDNPEQNEKTEATIEKQKLLDAEYQKFMNELSAAEQEVAAEDDVDVRIFLFKKLNILLWSTVYQNVKLF</sequence>
<dbReference type="AlphaFoldDB" id="A0A914YMB9"/>
<accession>A0A914YMB9</accession>
<dbReference type="Proteomes" id="UP000887577">
    <property type="component" value="Unplaced"/>
</dbReference>
<reference evidence="3" key="1">
    <citation type="submission" date="2022-11" db="UniProtKB">
        <authorList>
            <consortium name="WormBaseParasite"/>
        </authorList>
    </citation>
    <scope>IDENTIFICATION</scope>
</reference>